<evidence type="ECO:0000256" key="4">
    <source>
        <dbReference type="ARBA" id="ARBA00022475"/>
    </source>
</evidence>
<comment type="subcellular location">
    <subcellularLocation>
        <location evidence="2">Cell membrane</location>
    </subcellularLocation>
    <subcellularLocation>
        <location evidence="1">Membrane</location>
        <topology evidence="1">Multi-pass membrane protein</topology>
    </subcellularLocation>
</comment>
<evidence type="ECO:0000256" key="3">
    <source>
        <dbReference type="ARBA" id="ARBA00006464"/>
    </source>
</evidence>
<keyword evidence="4" id="KW-1003">Cell membrane</keyword>
<reference evidence="12" key="1">
    <citation type="submission" date="2016-10" db="EMBL/GenBank/DDBJ databases">
        <authorList>
            <person name="Varghese N."/>
            <person name="Submissions S."/>
        </authorList>
    </citation>
    <scope>NUCLEOTIDE SEQUENCE [LARGE SCALE GENOMIC DNA]</scope>
    <source>
        <strain evidence="12">KHGC19</strain>
    </source>
</reference>
<accession>A0A1H9NHN1</accession>
<feature type="transmembrane region" description="Helical" evidence="9">
    <location>
        <begin position="108"/>
        <end position="127"/>
    </location>
</feature>
<dbReference type="NCBIfam" id="TIGR03025">
    <property type="entry name" value="EPS_sugtrans"/>
    <property type="match status" value="1"/>
</dbReference>
<evidence type="ECO:0000259" key="10">
    <source>
        <dbReference type="Pfam" id="PF02397"/>
    </source>
</evidence>
<dbReference type="Proteomes" id="UP000199128">
    <property type="component" value="Unassembled WGS sequence"/>
</dbReference>
<organism evidence="11 12">
    <name type="scientific">Parafannyhessea umbonata</name>
    <dbReference type="NCBI Taxonomy" id="604330"/>
    <lineage>
        <taxon>Bacteria</taxon>
        <taxon>Bacillati</taxon>
        <taxon>Actinomycetota</taxon>
        <taxon>Coriobacteriia</taxon>
        <taxon>Coriobacteriales</taxon>
        <taxon>Atopobiaceae</taxon>
        <taxon>Parafannyhessea</taxon>
    </lineage>
</organism>
<dbReference type="GO" id="GO:0005886">
    <property type="term" value="C:plasma membrane"/>
    <property type="evidence" value="ECO:0007669"/>
    <property type="project" value="UniProtKB-SubCell"/>
</dbReference>
<evidence type="ECO:0000313" key="12">
    <source>
        <dbReference type="Proteomes" id="UP000199128"/>
    </source>
</evidence>
<name>A0A1H9NHN1_9ACTN</name>
<keyword evidence="8 9" id="KW-0472">Membrane</keyword>
<protein>
    <submittedName>
        <fullName evidence="11">Exopolysaccharide biosynthesis polyprenyl glycosylphosphotransferase</fullName>
    </submittedName>
</protein>
<evidence type="ECO:0000256" key="1">
    <source>
        <dbReference type="ARBA" id="ARBA00004141"/>
    </source>
</evidence>
<evidence type="ECO:0000256" key="6">
    <source>
        <dbReference type="ARBA" id="ARBA00022692"/>
    </source>
</evidence>
<feature type="transmembrane region" description="Helical" evidence="9">
    <location>
        <begin position="279"/>
        <end position="302"/>
    </location>
</feature>
<feature type="transmembrane region" description="Helical" evidence="9">
    <location>
        <begin position="7"/>
        <end position="26"/>
    </location>
</feature>
<dbReference type="GO" id="GO:0016780">
    <property type="term" value="F:phosphotransferase activity, for other substituted phosphate groups"/>
    <property type="evidence" value="ECO:0007669"/>
    <property type="project" value="TreeGrafter"/>
</dbReference>
<sequence>MDKGGTLRRLALWAMDVACILSAYWASVSIRFGDHIEPSEARTNRIVYLSLVLLVTFFNYAIHLNRGFMKRRAVQELGVVIAYVAMLVLGISFLALVMHAEPMPSRLVLIWFTLICIGVMFVVRVTFKWLVRALFGRTGARSTVLMVIDEGMRDELEKRFVIGQTYEVLGWLTFRPEGRLCGDVSGKAIDCELGGLSAALSDLDVNDVFVSTPHATKVHLTTLVDAAAQMGATCHVALDLIDPTIQGATLGYFGELSTINYAGRGGWLYAHVLKRAFDILFSLVVLVLMVIPGAILCLVIALQSKGSPFYTQRRVGLHGRHFNLYKFRSMVADANDVEKYFTPEQLAEWERERKVEDDPRITAVGRILRKTSLDEFPQFVNVLKGEMSVVGPRPIVDEELAHYGDDLDEFLGCKPGVTGWWQVQARNDATYADGSRQQLELYYARHASATLDFNIVLRTFSAVFDATGK</sequence>
<evidence type="ECO:0000256" key="5">
    <source>
        <dbReference type="ARBA" id="ARBA00022679"/>
    </source>
</evidence>
<dbReference type="InterPro" id="IPR003362">
    <property type="entry name" value="Bact_transf"/>
</dbReference>
<feature type="transmembrane region" description="Helical" evidence="9">
    <location>
        <begin position="46"/>
        <end position="65"/>
    </location>
</feature>
<keyword evidence="7 9" id="KW-1133">Transmembrane helix</keyword>
<evidence type="ECO:0000256" key="8">
    <source>
        <dbReference type="ARBA" id="ARBA00023136"/>
    </source>
</evidence>
<proteinExistence type="inferred from homology"/>
<keyword evidence="6 9" id="KW-0812">Transmembrane</keyword>
<comment type="similarity">
    <text evidence="3">Belongs to the bacterial sugar transferase family.</text>
</comment>
<evidence type="ECO:0000256" key="2">
    <source>
        <dbReference type="ARBA" id="ARBA00004236"/>
    </source>
</evidence>
<dbReference type="PANTHER" id="PTHR30576:SF4">
    <property type="entry name" value="UNDECAPRENYL-PHOSPHATE GALACTOSE PHOSPHOTRANSFERASE"/>
    <property type="match status" value="1"/>
</dbReference>
<dbReference type="AlphaFoldDB" id="A0A1H9NHN1"/>
<dbReference type="PANTHER" id="PTHR30576">
    <property type="entry name" value="COLANIC BIOSYNTHESIS UDP-GLUCOSE LIPID CARRIER TRANSFERASE"/>
    <property type="match status" value="1"/>
</dbReference>
<feature type="domain" description="Bacterial sugar transferase" evidence="10">
    <location>
        <begin position="274"/>
        <end position="464"/>
    </location>
</feature>
<dbReference type="EMBL" id="FOGP01000001">
    <property type="protein sequence ID" value="SER35169.1"/>
    <property type="molecule type" value="Genomic_DNA"/>
</dbReference>
<evidence type="ECO:0000256" key="9">
    <source>
        <dbReference type="SAM" id="Phobius"/>
    </source>
</evidence>
<dbReference type="InterPro" id="IPR017475">
    <property type="entry name" value="EPS_sugar_tfrase"/>
</dbReference>
<gene>
    <name evidence="11" type="ORF">SAMN05216446_0474</name>
</gene>
<feature type="transmembrane region" description="Helical" evidence="9">
    <location>
        <begin position="77"/>
        <end position="96"/>
    </location>
</feature>
<dbReference type="Pfam" id="PF02397">
    <property type="entry name" value="Bac_transf"/>
    <property type="match status" value="1"/>
</dbReference>
<evidence type="ECO:0000313" key="11">
    <source>
        <dbReference type="EMBL" id="SER35169.1"/>
    </source>
</evidence>
<evidence type="ECO:0000256" key="7">
    <source>
        <dbReference type="ARBA" id="ARBA00022989"/>
    </source>
</evidence>
<keyword evidence="5 11" id="KW-0808">Transferase</keyword>